<feature type="region of interest" description="Disordered" evidence="6">
    <location>
        <begin position="333"/>
        <end position="386"/>
    </location>
</feature>
<evidence type="ECO:0000256" key="1">
    <source>
        <dbReference type="ARBA" id="ARBA00005775"/>
    </source>
</evidence>
<dbReference type="InterPro" id="IPR049485">
    <property type="entry name" value="eIF4G1-like_eIF4E-bd"/>
</dbReference>
<evidence type="ECO:0000256" key="2">
    <source>
        <dbReference type="ARBA" id="ARBA00022540"/>
    </source>
</evidence>
<dbReference type="GO" id="GO:0003729">
    <property type="term" value="F:mRNA binding"/>
    <property type="evidence" value="ECO:0007669"/>
    <property type="project" value="TreeGrafter"/>
</dbReference>
<evidence type="ECO:0000256" key="3">
    <source>
        <dbReference type="ARBA" id="ARBA00022553"/>
    </source>
</evidence>
<feature type="compositionally biased region" description="Polar residues" evidence="6">
    <location>
        <begin position="301"/>
        <end position="311"/>
    </location>
</feature>
<feature type="compositionally biased region" description="Basic and acidic residues" evidence="6">
    <location>
        <begin position="659"/>
        <end position="676"/>
    </location>
</feature>
<dbReference type="InterPro" id="IPR016024">
    <property type="entry name" value="ARM-type_fold"/>
</dbReference>
<dbReference type="PROSITE" id="PS51366">
    <property type="entry name" value="MI"/>
    <property type="match status" value="1"/>
</dbReference>
<feature type="compositionally biased region" description="Polar residues" evidence="6">
    <location>
        <begin position="873"/>
        <end position="883"/>
    </location>
</feature>
<dbReference type="PANTHER" id="PTHR23253">
    <property type="entry name" value="EUKARYOTIC TRANSLATION INITIATION FACTOR 4 GAMMA"/>
    <property type="match status" value="1"/>
</dbReference>
<feature type="compositionally biased region" description="Basic and acidic residues" evidence="6">
    <location>
        <begin position="1330"/>
        <end position="1347"/>
    </location>
</feature>
<dbReference type="EMBL" id="AJ634049">
    <property type="protein sequence ID" value="CAG23924.1"/>
    <property type="molecule type" value="mRNA"/>
</dbReference>
<feature type="region of interest" description="Disordered" evidence="6">
    <location>
        <begin position="489"/>
        <end position="810"/>
    </location>
</feature>
<feature type="domain" description="W2" evidence="7">
    <location>
        <begin position="1583"/>
        <end position="1745"/>
    </location>
</feature>
<feature type="compositionally biased region" description="Low complexity" evidence="6">
    <location>
        <begin position="558"/>
        <end position="570"/>
    </location>
</feature>
<feature type="compositionally biased region" description="Low complexity" evidence="6">
    <location>
        <begin position="350"/>
        <end position="365"/>
    </location>
</feature>
<dbReference type="InterPro" id="IPR003890">
    <property type="entry name" value="MIF4G-like_typ-3"/>
</dbReference>
<dbReference type="GO" id="GO:0006417">
    <property type="term" value="P:regulation of translation"/>
    <property type="evidence" value="ECO:0007669"/>
    <property type="project" value="UniProtKB-KW"/>
</dbReference>
<organism evidence="9">
    <name type="scientific">Sphaerechinus granularis</name>
    <name type="common">Purple sea urchin</name>
    <dbReference type="NCBI Taxonomy" id="39374"/>
    <lineage>
        <taxon>Eukaryota</taxon>
        <taxon>Metazoa</taxon>
        <taxon>Echinodermata</taxon>
        <taxon>Eleutherozoa</taxon>
        <taxon>Echinozoa</taxon>
        <taxon>Echinoidea</taxon>
        <taxon>Euechinoidea</taxon>
        <taxon>Echinacea</taxon>
        <taxon>Temnopleuroida</taxon>
        <taxon>Toxopneustidae</taxon>
        <taxon>Sphaerechinus</taxon>
    </lineage>
</organism>
<feature type="compositionally biased region" description="Low complexity" evidence="6">
    <location>
        <begin position="1275"/>
        <end position="1292"/>
    </location>
</feature>
<feature type="region of interest" description="Disordered" evidence="6">
    <location>
        <begin position="247"/>
        <end position="313"/>
    </location>
</feature>
<sequence length="1745" mass="193003">MSYSNPPKGKGVYFQQQPHPQRHRYSLQQRPDEIANHPPRFIPQQAPRPQHPVPSQSPRIPSPSVSPVAVNTLTHDMNKQGAPSRPAMAASPQQGILQNQPNPSAPPMMNMGQVRFQAPRQPLPRGYQQQIPQQVYPVRHQNQAQMQGMGQHPPAGGPASQQGATQAQMMQSSAAAAASGQYMQQGGHQFIMAGAMTGPMNIVPQQQVTHRPYHQQSFPQVYSQTTPPYYSSPPQPVWLNTAPAAAPRQTFNSQPPVSRSESQRNKKIIRIVDPSTNQDVTDTLLRDTSGSSSPHSGRSSANVTPPVSTSSEDAKRIQAAFASKVAMVATASDLPQSDIPPPHRVPPQSAPQQPQTQQPPQQHQPVPQPIPQPVPQQLPMQPGQPPVVVMPGGQPVPVVAGGNFPVVAPGAAPVVAQVPSQPVEPAVPEGAPNTVVAATPVAEAVQPPRPVPQAAAAAVPAPLPVQQPVQIQSVPGTPAQQIPPEAIPAAVQPPVNPVTPAVPPAGPPAGPPANVQAAPVQETAPPSSKHELASVNTASTVGRASPSEQEDAPDSDAVPPVVQQTVQPTTETKPNQVDDDSKQISANNPAVQQSMPASVVPQPESKEAASTLPESKDGKKKSQKKRFQELDKKTTKGSDEFDAYKTDDVQEPTPSQENPGKEVEPEPEAKASKEPVEETVQDDIPSEKPKETTTQPQEDKKSTEKTDESPQSDVAKRKSEKESSVVSEKESEETVVPDTSVPAKVEKEEKSDHIDPSEDRENVNEADNVESENSKNKEGKPNPKDNKMQLKYAYREDQWSPNNPEGKKQYDRDFLLQFQKGCTDKPDGLPNIPDIVLDKAVVQQMSLTLQQGGNQKSSDFMPHFMKSPRVQGKQPNYPTGQGRRSSREPLKVIQRQRDSAETKLSTSDKAWKPGHKRTPEEAKDDEEMKTQDLFRNFTSILNKLTPQMFNKLTEKALQLPINTEERLKGVIQLVFEKAISEPNFSTAYAHMCQRLSQLKVQSTSSPGQQVQFRPILLHNCQQEFEKEKQTEIDEAQRRKEISQLPANQQEAQLELLEEKLYKAKRRTMGNIRFIGELFKLNILTENIMHGCIMKLLKAKDDDSLECLCNLMSTIGKALDHEKAKNRIDQYFNKIDKIIASQANQPRIRFLMYDLVDLRKNNWVPRRQENKPTTIDALHKEWHVAEAKKAEELRGYNGPSRSREQAPPPRTVTPQADDGWNTVPTSNKTRTPYDPSKLKLTRLTNVDDNIQLGPGGRGFNMWGRGSIGAGSKNKSSTESASSSSQEEQAPSQANRFSMLSEDAKRPMSRGGSGGYSSRDSRGRGQSPMSKRSRERDRERDREREKEAVIAEVQRISRPSRAEPAEPRGSKEIAAPIKPEKKEEPTMPDSKVKQTSVATVAEFLNLKDFAEATRCVSELPSKQRHLFVQATIDHVIEKKQDMRETVGVLFHSLLNSNLLTKEQYLTGIKDMIEFAEDMAIDIPKIYEYLGELMGAMVIERAEYLEVQATAVMPLKEFQTAGVLMAEVLRTASRRIGANAVCHLWQQAGLKWETFLPDGENVQEFVQKKGVEFTLQGASATDNGLNSVQGDWVLTFNRGLTNLLNERPDNNKIFDWIKCNVTDTQKQHPEFIRALVTLICQHAAKGEGQNCRIDPEILKQRGPILQRYIDSKRPLELQALFAVQALNHSLHSPPGLLRILFDVLYDEDVVSEDAFYDWKKSEDPKESAGKGVALKSVTSFFTWLAEAD</sequence>
<protein>
    <submittedName>
        <fullName evidence="9">Eukaryotic initiation factor 4G</fullName>
    </submittedName>
</protein>
<evidence type="ECO:0000259" key="8">
    <source>
        <dbReference type="PROSITE" id="PS51366"/>
    </source>
</evidence>
<dbReference type="PROSITE" id="PS51363">
    <property type="entry name" value="W2"/>
    <property type="match status" value="1"/>
</dbReference>
<dbReference type="Pfam" id="PF02854">
    <property type="entry name" value="MIF4G"/>
    <property type="match status" value="1"/>
</dbReference>
<dbReference type="SMART" id="SM00544">
    <property type="entry name" value="MA3"/>
    <property type="match status" value="1"/>
</dbReference>
<dbReference type="InterPro" id="IPR003891">
    <property type="entry name" value="Initiation_fac_eIF4g_MI"/>
</dbReference>
<feature type="domain" description="MI" evidence="8">
    <location>
        <begin position="1389"/>
        <end position="1510"/>
    </location>
</feature>
<dbReference type="InterPro" id="IPR003307">
    <property type="entry name" value="W2_domain"/>
</dbReference>
<feature type="compositionally biased region" description="Basic and acidic residues" evidence="6">
    <location>
        <begin position="885"/>
        <end position="901"/>
    </location>
</feature>
<evidence type="ECO:0000313" key="9">
    <source>
        <dbReference type="EMBL" id="CAG23924.1"/>
    </source>
</evidence>
<feature type="compositionally biased region" description="Low complexity" evidence="6">
    <location>
        <begin position="53"/>
        <end position="68"/>
    </location>
</feature>
<dbReference type="Gene3D" id="1.20.970.30">
    <property type="entry name" value="eIF4G, eIF4E-binding domain"/>
    <property type="match status" value="1"/>
</dbReference>
<feature type="compositionally biased region" description="Basic and acidic residues" evidence="6">
    <location>
        <begin position="685"/>
        <end position="729"/>
    </location>
</feature>
<dbReference type="GO" id="GO:0003743">
    <property type="term" value="F:translation initiation factor activity"/>
    <property type="evidence" value="ECO:0007669"/>
    <property type="project" value="UniProtKB-KW"/>
</dbReference>
<feature type="region of interest" description="Disordered" evidence="6">
    <location>
        <begin position="851"/>
        <end position="927"/>
    </location>
</feature>
<feature type="compositionally biased region" description="Pro residues" evidence="6">
    <location>
        <begin position="338"/>
        <end position="349"/>
    </location>
</feature>
<feature type="compositionally biased region" description="Basic and acidic residues" evidence="6">
    <location>
        <begin position="626"/>
        <end position="648"/>
    </location>
</feature>
<evidence type="ECO:0000259" key="7">
    <source>
        <dbReference type="PROSITE" id="PS51363"/>
    </source>
</evidence>
<feature type="compositionally biased region" description="Low complexity" evidence="6">
    <location>
        <begin position="159"/>
        <end position="172"/>
    </location>
</feature>
<keyword evidence="3" id="KW-0597">Phosphoprotein</keyword>
<reference evidence="9" key="1">
    <citation type="journal article" date="2005" name="J. Cell Sci.">
        <title>Embryonic-stage-dependent changes in the level of eIF4E-binding proteins during early development of sea urchin embryos.</title>
        <authorList>
            <person name="Salaun P."/>
            <person name="Boulben S."/>
            <person name="Mulner-Lorillon O."/>
            <person name="Belle R."/>
            <person name="Sonenberg N."/>
            <person name="Morales J."/>
            <person name="Cormier P."/>
        </authorList>
    </citation>
    <scope>NUCLEOTIDE SEQUENCE</scope>
</reference>
<evidence type="ECO:0000256" key="4">
    <source>
        <dbReference type="ARBA" id="ARBA00022845"/>
    </source>
</evidence>
<keyword evidence="2 9" id="KW-0396">Initiation factor</keyword>
<gene>
    <name evidence="9" type="primary">eIF4G</name>
</gene>
<dbReference type="CDD" id="cd11559">
    <property type="entry name" value="W2_eIF4G1_like"/>
    <property type="match status" value="1"/>
</dbReference>
<feature type="compositionally biased region" description="Basic and acidic residues" evidence="6">
    <location>
        <begin position="917"/>
        <end position="927"/>
    </location>
</feature>
<dbReference type="FunFam" id="1.25.40.180:FF:000042">
    <property type="entry name" value="Eukaryotic translation initiation factor 4 gamma"/>
    <property type="match status" value="1"/>
</dbReference>
<feature type="compositionally biased region" description="Polar residues" evidence="6">
    <location>
        <begin position="249"/>
        <end position="260"/>
    </location>
</feature>
<feature type="compositionally biased region" description="Low complexity" evidence="6">
    <location>
        <begin position="289"/>
        <end position="300"/>
    </location>
</feature>
<keyword evidence="5" id="KW-0648">Protein biosynthesis</keyword>
<feature type="region of interest" description="Disordered" evidence="6">
    <location>
        <begin position="1"/>
        <end position="68"/>
    </location>
</feature>
<evidence type="ECO:0000256" key="6">
    <source>
        <dbReference type="SAM" id="MobiDB-lite"/>
    </source>
</evidence>
<feature type="compositionally biased region" description="Basic and acidic residues" evidence="6">
    <location>
        <begin position="744"/>
        <end position="763"/>
    </location>
</feature>
<dbReference type="PANTHER" id="PTHR23253:SF78">
    <property type="entry name" value="EUKARYOTIC TRANSLATION INITIATION FACTOR 4G1, ISOFORM B-RELATED"/>
    <property type="match status" value="1"/>
</dbReference>
<dbReference type="Pfam" id="PF02847">
    <property type="entry name" value="MA3"/>
    <property type="match status" value="1"/>
</dbReference>
<dbReference type="SMART" id="SM00515">
    <property type="entry name" value="eIF5C"/>
    <property type="match status" value="1"/>
</dbReference>
<evidence type="ECO:0000256" key="5">
    <source>
        <dbReference type="ARBA" id="ARBA00022917"/>
    </source>
</evidence>
<name>Q6ZZ82_SPHGR</name>
<accession>Q6ZZ82</accession>
<dbReference type="FunFam" id="1.25.40.180:FF:000068">
    <property type="entry name" value="Eukaryotic translation initiation factor 4 gamma 1-like Protein"/>
    <property type="match status" value="1"/>
</dbReference>
<feature type="compositionally biased region" description="Pro residues" evidence="6">
    <location>
        <begin position="366"/>
        <end position="376"/>
    </location>
</feature>
<dbReference type="GO" id="GO:0016281">
    <property type="term" value="C:eukaryotic translation initiation factor 4F complex"/>
    <property type="evidence" value="ECO:0007669"/>
    <property type="project" value="TreeGrafter"/>
</dbReference>
<feature type="region of interest" description="Disordered" evidence="6">
    <location>
        <begin position="141"/>
        <end position="172"/>
    </location>
</feature>
<proteinExistence type="evidence at transcript level"/>
<dbReference type="Gene3D" id="1.25.40.180">
    <property type="match status" value="3"/>
</dbReference>
<feature type="compositionally biased region" description="Low complexity" evidence="6">
    <location>
        <begin position="377"/>
        <end position="386"/>
    </location>
</feature>
<feature type="compositionally biased region" description="Basic and acidic residues" evidence="6">
    <location>
        <begin position="772"/>
        <end position="798"/>
    </location>
</feature>
<keyword evidence="4" id="KW-0810">Translation regulation</keyword>
<comment type="similarity">
    <text evidence="1">Belongs to the eukaryotic initiation factor 4G family.</text>
</comment>
<dbReference type="SUPFAM" id="SSF48371">
    <property type="entry name" value="ARM repeat"/>
    <property type="match status" value="3"/>
</dbReference>
<feature type="compositionally biased region" description="Basic and acidic residues" evidence="6">
    <location>
        <begin position="1358"/>
        <end position="1369"/>
    </location>
</feature>
<feature type="compositionally biased region" description="Pro residues" evidence="6">
    <location>
        <begin position="494"/>
        <end position="511"/>
    </location>
</feature>
<dbReference type="Pfam" id="PF02020">
    <property type="entry name" value="W2"/>
    <property type="match status" value="1"/>
</dbReference>
<dbReference type="SMART" id="SM00543">
    <property type="entry name" value="MIF4G"/>
    <property type="match status" value="1"/>
</dbReference>
<dbReference type="Pfam" id="PF21140">
    <property type="entry name" value="eIF4G1-like_eIF4E-bd"/>
    <property type="match status" value="1"/>
</dbReference>
<feature type="region of interest" description="Disordered" evidence="6">
    <location>
        <begin position="1188"/>
        <end position="1390"/>
    </location>
</feature>
<dbReference type="InterPro" id="IPR036211">
    <property type="entry name" value="eIF4G_eIF4E-bd_sf"/>
</dbReference>
<feature type="compositionally biased region" description="Polar residues" evidence="6">
    <location>
        <begin position="583"/>
        <end position="596"/>
    </location>
</feature>